<proteinExistence type="predicted"/>
<gene>
    <name evidence="1" type="ORF">J2W91_000220</name>
</gene>
<reference evidence="1" key="1">
    <citation type="submission" date="2023-07" db="EMBL/GenBank/DDBJ databases">
        <title>Sorghum-associated microbial communities from plants grown in Nebraska, USA.</title>
        <authorList>
            <person name="Schachtman D."/>
        </authorList>
    </citation>
    <scope>NUCLEOTIDE SEQUENCE</scope>
    <source>
        <strain evidence="1">BE80</strain>
    </source>
</reference>
<sequence>MILFASLLGLCGCTTSVNDERVVAKSDHWIVTIDLVYKKGEYEEVPSIQYIGEDLVDEKVEINILHPNNSSTSNTLHVSIKPNEVIQLPTRSSVEDWRDIESVIVTWGVEEEILIFE</sequence>
<comment type="caution">
    <text evidence="1">The sequence shown here is derived from an EMBL/GenBank/DDBJ whole genome shotgun (WGS) entry which is preliminary data.</text>
</comment>
<dbReference type="Proteomes" id="UP001254832">
    <property type="component" value="Unassembled WGS sequence"/>
</dbReference>
<name>A0AAP5GX21_PAEAM</name>
<protein>
    <submittedName>
        <fullName evidence="1">Uncharacterized protein</fullName>
    </submittedName>
</protein>
<dbReference type="RefSeq" id="WP_145048760.1">
    <property type="nucleotide sequence ID" value="NZ_JAVDTR010000001.1"/>
</dbReference>
<evidence type="ECO:0000313" key="1">
    <source>
        <dbReference type="EMBL" id="MDR6721772.1"/>
    </source>
</evidence>
<accession>A0AAP5GX21</accession>
<evidence type="ECO:0000313" key="2">
    <source>
        <dbReference type="Proteomes" id="UP001254832"/>
    </source>
</evidence>
<organism evidence="1 2">
    <name type="scientific">Paenibacillus amylolyticus</name>
    <dbReference type="NCBI Taxonomy" id="1451"/>
    <lineage>
        <taxon>Bacteria</taxon>
        <taxon>Bacillati</taxon>
        <taxon>Bacillota</taxon>
        <taxon>Bacilli</taxon>
        <taxon>Bacillales</taxon>
        <taxon>Paenibacillaceae</taxon>
        <taxon>Paenibacillus</taxon>
    </lineage>
</organism>
<dbReference type="AlphaFoldDB" id="A0AAP5GX21"/>
<dbReference type="EMBL" id="JAVDTR010000001">
    <property type="protein sequence ID" value="MDR6721772.1"/>
    <property type="molecule type" value="Genomic_DNA"/>
</dbReference>